<evidence type="ECO:0000313" key="3">
    <source>
        <dbReference type="EMBL" id="GAA4606348.1"/>
    </source>
</evidence>
<evidence type="ECO:0000313" key="4">
    <source>
        <dbReference type="Proteomes" id="UP001500212"/>
    </source>
</evidence>
<dbReference type="SUPFAM" id="SSF51556">
    <property type="entry name" value="Metallo-dependent hydrolases"/>
    <property type="match status" value="1"/>
</dbReference>
<evidence type="ECO:0000259" key="2">
    <source>
        <dbReference type="Pfam" id="PF04909"/>
    </source>
</evidence>
<feature type="domain" description="Amidohydrolase-related" evidence="2">
    <location>
        <begin position="32"/>
        <end position="301"/>
    </location>
</feature>
<dbReference type="EMBL" id="BAABHJ010000005">
    <property type="protein sequence ID" value="GAA4606348.1"/>
    <property type="molecule type" value="Genomic_DNA"/>
</dbReference>
<dbReference type="CDD" id="cd01292">
    <property type="entry name" value="metallo-dependent_hydrolases"/>
    <property type="match status" value="1"/>
</dbReference>
<dbReference type="Proteomes" id="UP001500212">
    <property type="component" value="Unassembled WGS sequence"/>
</dbReference>
<dbReference type="Pfam" id="PF04909">
    <property type="entry name" value="Amidohydro_2"/>
    <property type="match status" value="1"/>
</dbReference>
<reference evidence="4" key="1">
    <citation type="journal article" date="2019" name="Int. J. Syst. Evol. Microbiol.">
        <title>The Global Catalogue of Microorganisms (GCM) 10K type strain sequencing project: providing services to taxonomists for standard genome sequencing and annotation.</title>
        <authorList>
            <consortium name="The Broad Institute Genomics Platform"/>
            <consortium name="The Broad Institute Genome Sequencing Center for Infectious Disease"/>
            <person name="Wu L."/>
            <person name="Ma J."/>
        </authorList>
    </citation>
    <scope>NUCLEOTIDE SEQUENCE [LARGE SCALE GENOMIC DNA]</scope>
    <source>
        <strain evidence="4">JCM 17938</strain>
    </source>
</reference>
<proteinExistence type="predicted"/>
<gene>
    <name evidence="3" type="ORF">GCM10023195_22780</name>
</gene>
<dbReference type="InterPro" id="IPR032466">
    <property type="entry name" value="Metal_Hydrolase"/>
</dbReference>
<evidence type="ECO:0000256" key="1">
    <source>
        <dbReference type="ARBA" id="ARBA00023239"/>
    </source>
</evidence>
<name>A0ABP8THY8_9ACTN</name>
<protein>
    <submittedName>
        <fullName evidence="3">Amidohydrolase family protein</fullName>
    </submittedName>
</protein>
<dbReference type="InterPro" id="IPR006680">
    <property type="entry name" value="Amidohydro-rel"/>
</dbReference>
<sequence>MSSPGDQRTVRPPADDAEIPAFWRSLGLPGLIDVHTHFMPSNVLAKVWAYFDRFAETDGRPRWEIRYRHEEERRLRLLRGFGVRRFTAMLYPHRPGMAQWLNGWAADFAARTPDCLRTATFFPEPEAGAYVAAAIEDGARVFKAHIQVGAYDPRDPLLDPVWGLLAESRTPVVVHCGSGPEAGPHTGPAVFAEVLARHPRLIPIVAHLGMPEYAEFLDLADRHPGLRLDTTMAFTDFAEGMHPWPAELTPRLADLGDRVLLGTDFPNIPYSYAHQLAALTRLHLGDDWLRAVCHDNAARLFAR</sequence>
<dbReference type="PANTHER" id="PTHR21240">
    <property type="entry name" value="2-AMINO-3-CARBOXYLMUCONATE-6-SEMIALDEHYDE DECARBOXYLASE"/>
    <property type="match status" value="1"/>
</dbReference>
<dbReference type="RefSeq" id="WP_345352588.1">
    <property type="nucleotide sequence ID" value="NZ_BAABHJ010000005.1"/>
</dbReference>
<comment type="caution">
    <text evidence="3">The sequence shown here is derived from an EMBL/GenBank/DDBJ whole genome shotgun (WGS) entry which is preliminary data.</text>
</comment>
<keyword evidence="4" id="KW-1185">Reference proteome</keyword>
<keyword evidence="1" id="KW-0456">Lyase</keyword>
<dbReference type="Gene3D" id="3.20.20.140">
    <property type="entry name" value="Metal-dependent hydrolases"/>
    <property type="match status" value="1"/>
</dbReference>
<accession>A0ABP8THY8</accession>
<dbReference type="InterPro" id="IPR032465">
    <property type="entry name" value="ACMSD"/>
</dbReference>
<dbReference type="PANTHER" id="PTHR21240:SF28">
    <property type="entry name" value="ISO-OROTATE DECARBOXYLASE (EUROFUNG)"/>
    <property type="match status" value="1"/>
</dbReference>
<organism evidence="3 4">
    <name type="scientific">Actinoallomurus liliacearum</name>
    <dbReference type="NCBI Taxonomy" id="1080073"/>
    <lineage>
        <taxon>Bacteria</taxon>
        <taxon>Bacillati</taxon>
        <taxon>Actinomycetota</taxon>
        <taxon>Actinomycetes</taxon>
        <taxon>Streptosporangiales</taxon>
        <taxon>Thermomonosporaceae</taxon>
        <taxon>Actinoallomurus</taxon>
    </lineage>
</organism>